<dbReference type="PROSITE" id="PS00211">
    <property type="entry name" value="ABC_TRANSPORTER_1"/>
    <property type="match status" value="1"/>
</dbReference>
<reference evidence="5" key="1">
    <citation type="submission" date="2020-09" db="EMBL/GenBank/DDBJ databases">
        <title>A novel bacterium of genus Paenibacillus, isolated from South China Sea.</title>
        <authorList>
            <person name="Huang H."/>
            <person name="Mo K."/>
            <person name="Hu Y."/>
        </authorList>
    </citation>
    <scope>NUCLEOTIDE SEQUENCE</scope>
    <source>
        <strain evidence="5">IB182363</strain>
    </source>
</reference>
<dbReference type="InterPro" id="IPR050763">
    <property type="entry name" value="ABC_transporter_ATP-binding"/>
</dbReference>
<dbReference type="Proteomes" id="UP000639396">
    <property type="component" value="Unassembled WGS sequence"/>
</dbReference>
<dbReference type="PANTHER" id="PTHR42711">
    <property type="entry name" value="ABC TRANSPORTER ATP-BINDING PROTEIN"/>
    <property type="match status" value="1"/>
</dbReference>
<keyword evidence="2" id="KW-0547">Nucleotide-binding</keyword>
<dbReference type="EMBL" id="JACXJA010000081">
    <property type="protein sequence ID" value="MBD2866919.1"/>
    <property type="molecule type" value="Genomic_DNA"/>
</dbReference>
<dbReference type="AlphaFoldDB" id="A0A927CG96"/>
<protein>
    <submittedName>
        <fullName evidence="5">ATP-binding cassette domain-containing protein</fullName>
    </submittedName>
</protein>
<evidence type="ECO:0000256" key="3">
    <source>
        <dbReference type="ARBA" id="ARBA00022840"/>
    </source>
</evidence>
<name>A0A927CG96_9BACL</name>
<proteinExistence type="predicted"/>
<dbReference type="InterPro" id="IPR003439">
    <property type="entry name" value="ABC_transporter-like_ATP-bd"/>
</dbReference>
<sequence length="331" mass="38188">MAFIEVDQVSKHFQVHTKAKGMWPALKSLVKRDYTTKKAVQDISFHIERGELVAYIGPNGAGKSTTIKMLSGILQPTSGTIQVGDIVPYRDRKQNAMRMGVVFGQRSQLYWDLAMEDTFDLYKHMYKIEERQFKRNVEFYVDLLQMQEFLTRPVRQLSLGQKMRANLAVALLHDPDVVYLDEPTIGLDIIAKSRIRQFVKEVNKEKQTTLMLTTHDMDDIEQICNRIIMIDQGQVLYDGSLSAFKESYAGGHFIRIELDSDSFWLEDERLTVVKEEGPLKTIQFQKKQITVPEVIQILTAHNRVKDIQMRETSIEDIVKDMYESRSTASEG</sequence>
<dbReference type="PANTHER" id="PTHR42711:SF1">
    <property type="entry name" value="ABC-TRANSPORT PROTEIN, ATP-BINDING COMPONENT"/>
    <property type="match status" value="1"/>
</dbReference>
<keyword evidence="1" id="KW-0813">Transport</keyword>
<evidence type="ECO:0000313" key="5">
    <source>
        <dbReference type="EMBL" id="MBD2866919.1"/>
    </source>
</evidence>
<keyword evidence="3 5" id="KW-0067">ATP-binding</keyword>
<dbReference type="RefSeq" id="WP_190932533.1">
    <property type="nucleotide sequence ID" value="NZ_JACXJA010000081.1"/>
</dbReference>
<dbReference type="Pfam" id="PF00005">
    <property type="entry name" value="ABC_tran"/>
    <property type="match status" value="1"/>
</dbReference>
<comment type="caution">
    <text evidence="5">The sequence shown here is derived from an EMBL/GenBank/DDBJ whole genome shotgun (WGS) entry which is preliminary data.</text>
</comment>
<evidence type="ECO:0000313" key="6">
    <source>
        <dbReference type="Proteomes" id="UP000639396"/>
    </source>
</evidence>
<gene>
    <name evidence="5" type="ORF">IDH45_33635</name>
</gene>
<dbReference type="GO" id="GO:0005524">
    <property type="term" value="F:ATP binding"/>
    <property type="evidence" value="ECO:0007669"/>
    <property type="project" value="UniProtKB-KW"/>
</dbReference>
<dbReference type="InterPro" id="IPR027417">
    <property type="entry name" value="P-loop_NTPase"/>
</dbReference>
<dbReference type="Gene3D" id="3.40.50.300">
    <property type="entry name" value="P-loop containing nucleotide triphosphate hydrolases"/>
    <property type="match status" value="1"/>
</dbReference>
<evidence type="ECO:0000256" key="1">
    <source>
        <dbReference type="ARBA" id="ARBA00022448"/>
    </source>
</evidence>
<dbReference type="PROSITE" id="PS50893">
    <property type="entry name" value="ABC_TRANSPORTER_2"/>
    <property type="match status" value="1"/>
</dbReference>
<dbReference type="InterPro" id="IPR017871">
    <property type="entry name" value="ABC_transporter-like_CS"/>
</dbReference>
<dbReference type="SMART" id="SM00382">
    <property type="entry name" value="AAA"/>
    <property type="match status" value="1"/>
</dbReference>
<dbReference type="InterPro" id="IPR003593">
    <property type="entry name" value="AAA+_ATPase"/>
</dbReference>
<dbReference type="GO" id="GO:0016887">
    <property type="term" value="F:ATP hydrolysis activity"/>
    <property type="evidence" value="ECO:0007669"/>
    <property type="project" value="InterPro"/>
</dbReference>
<organism evidence="5 6">
    <name type="scientific">Paenibacillus oceani</name>
    <dbReference type="NCBI Taxonomy" id="2772510"/>
    <lineage>
        <taxon>Bacteria</taxon>
        <taxon>Bacillati</taxon>
        <taxon>Bacillota</taxon>
        <taxon>Bacilli</taxon>
        <taxon>Bacillales</taxon>
        <taxon>Paenibacillaceae</taxon>
        <taxon>Paenibacillus</taxon>
    </lineage>
</organism>
<keyword evidence="6" id="KW-1185">Reference proteome</keyword>
<dbReference type="SUPFAM" id="SSF52540">
    <property type="entry name" value="P-loop containing nucleoside triphosphate hydrolases"/>
    <property type="match status" value="1"/>
</dbReference>
<evidence type="ECO:0000256" key="2">
    <source>
        <dbReference type="ARBA" id="ARBA00022741"/>
    </source>
</evidence>
<feature type="domain" description="ABC transporter" evidence="4">
    <location>
        <begin position="24"/>
        <end position="257"/>
    </location>
</feature>
<evidence type="ECO:0000259" key="4">
    <source>
        <dbReference type="PROSITE" id="PS50893"/>
    </source>
</evidence>
<accession>A0A927CG96</accession>